<name>A0ABQ9VDA4_SAGOE</name>
<feature type="region of interest" description="Disordered" evidence="1">
    <location>
        <begin position="1"/>
        <end position="26"/>
    </location>
</feature>
<gene>
    <name evidence="2" type="primary">RAVER2_1</name>
    <name evidence="2" type="ORF">P7K49_016731</name>
</gene>
<evidence type="ECO:0000256" key="1">
    <source>
        <dbReference type="SAM" id="MobiDB-lite"/>
    </source>
</evidence>
<comment type="caution">
    <text evidence="2">The sequence shown here is derived from an EMBL/GenBank/DDBJ whole genome shotgun (WGS) entry which is preliminary data.</text>
</comment>
<proteinExistence type="predicted"/>
<evidence type="ECO:0000313" key="2">
    <source>
        <dbReference type="EMBL" id="KAK2107217.1"/>
    </source>
</evidence>
<dbReference type="EMBL" id="JASSZA010000007">
    <property type="protein sequence ID" value="KAK2107217.1"/>
    <property type="molecule type" value="Genomic_DNA"/>
</dbReference>
<reference evidence="2 3" key="1">
    <citation type="submission" date="2023-05" db="EMBL/GenBank/DDBJ databases">
        <title>B98-5 Cell Line De Novo Hybrid Assembly: An Optical Mapping Approach.</title>
        <authorList>
            <person name="Kananen K."/>
            <person name="Auerbach J.A."/>
            <person name="Kautto E."/>
            <person name="Blachly J.S."/>
        </authorList>
    </citation>
    <scope>NUCLEOTIDE SEQUENCE [LARGE SCALE GENOMIC DNA]</scope>
    <source>
        <strain evidence="2">B95-8</strain>
        <tissue evidence="2">Cell line</tissue>
    </source>
</reference>
<accession>A0ABQ9VDA4</accession>
<organism evidence="2 3">
    <name type="scientific">Saguinus oedipus</name>
    <name type="common">Cotton-top tamarin</name>
    <name type="synonym">Oedipomidas oedipus</name>
    <dbReference type="NCBI Taxonomy" id="9490"/>
    <lineage>
        <taxon>Eukaryota</taxon>
        <taxon>Metazoa</taxon>
        <taxon>Chordata</taxon>
        <taxon>Craniata</taxon>
        <taxon>Vertebrata</taxon>
        <taxon>Euteleostomi</taxon>
        <taxon>Mammalia</taxon>
        <taxon>Eutheria</taxon>
        <taxon>Euarchontoglires</taxon>
        <taxon>Primates</taxon>
        <taxon>Haplorrhini</taxon>
        <taxon>Platyrrhini</taxon>
        <taxon>Cebidae</taxon>
        <taxon>Callitrichinae</taxon>
        <taxon>Saguinus</taxon>
    </lineage>
</organism>
<protein>
    <submittedName>
        <fullName evidence="2">Ribonucleoprotein PTB-binding 2</fullName>
    </submittedName>
</protein>
<evidence type="ECO:0000313" key="3">
    <source>
        <dbReference type="Proteomes" id="UP001266305"/>
    </source>
</evidence>
<dbReference type="GO" id="GO:1990904">
    <property type="term" value="C:ribonucleoprotein complex"/>
    <property type="evidence" value="ECO:0007669"/>
    <property type="project" value="UniProtKB-KW"/>
</dbReference>
<dbReference type="Proteomes" id="UP001266305">
    <property type="component" value="Unassembled WGS sequence"/>
</dbReference>
<feature type="region of interest" description="Disordered" evidence="1">
    <location>
        <begin position="51"/>
        <end position="75"/>
    </location>
</feature>
<keyword evidence="2" id="KW-0687">Ribonucleoprotein</keyword>
<feature type="compositionally biased region" description="Polar residues" evidence="1">
    <location>
        <begin position="64"/>
        <end position="75"/>
    </location>
</feature>
<sequence length="75" mass="8013">MGMLPFFANQHIAGQAGPGHSNTQEKQPAMVGMAEGNFSGSQPYLQSFPNLAAGSLHVGHHKQQQSQPKGTENRL</sequence>
<keyword evidence="3" id="KW-1185">Reference proteome</keyword>